<dbReference type="Pfam" id="PF02557">
    <property type="entry name" value="VanY"/>
    <property type="match status" value="1"/>
</dbReference>
<proteinExistence type="predicted"/>
<evidence type="ECO:0000259" key="1">
    <source>
        <dbReference type="Pfam" id="PF02557"/>
    </source>
</evidence>
<comment type="caution">
    <text evidence="2">The sequence shown here is derived from an EMBL/GenBank/DDBJ whole genome shotgun (WGS) entry which is preliminary data.</text>
</comment>
<gene>
    <name evidence="2" type="ORF">CLV28_0720</name>
</gene>
<protein>
    <submittedName>
        <fullName evidence="2">D-alanyl-D-alanine carboxypeptidase-like protein</fullName>
    </submittedName>
</protein>
<dbReference type="InterPro" id="IPR009045">
    <property type="entry name" value="Zn_M74/Hedgehog-like"/>
</dbReference>
<reference evidence="2 3" key="1">
    <citation type="submission" date="2017-11" db="EMBL/GenBank/DDBJ databases">
        <title>Genomic Encyclopedia of Archaeal and Bacterial Type Strains, Phase II (KMG-II): From Individual Species to Whole Genera.</title>
        <authorList>
            <person name="Goeker M."/>
        </authorList>
    </citation>
    <scope>NUCLEOTIDE SEQUENCE [LARGE SCALE GENOMIC DNA]</scope>
    <source>
        <strain evidence="2 3">DSM 25478</strain>
    </source>
</reference>
<organism evidence="2 3">
    <name type="scientific">Sediminihabitans luteus</name>
    <dbReference type="NCBI Taxonomy" id="1138585"/>
    <lineage>
        <taxon>Bacteria</taxon>
        <taxon>Bacillati</taxon>
        <taxon>Actinomycetota</taxon>
        <taxon>Actinomycetes</taxon>
        <taxon>Micrococcales</taxon>
        <taxon>Cellulomonadaceae</taxon>
        <taxon>Sediminihabitans</taxon>
    </lineage>
</organism>
<dbReference type="GO" id="GO:0006508">
    <property type="term" value="P:proteolysis"/>
    <property type="evidence" value="ECO:0007669"/>
    <property type="project" value="InterPro"/>
</dbReference>
<dbReference type="GO" id="GO:0004180">
    <property type="term" value="F:carboxypeptidase activity"/>
    <property type="evidence" value="ECO:0007669"/>
    <property type="project" value="UniProtKB-KW"/>
</dbReference>
<keyword evidence="2" id="KW-0645">Protease</keyword>
<dbReference type="InterPro" id="IPR003709">
    <property type="entry name" value="VanY-like_core_dom"/>
</dbReference>
<dbReference type="OrthoDB" id="5496837at2"/>
<evidence type="ECO:0000313" key="2">
    <source>
        <dbReference type="EMBL" id="PJJ77501.1"/>
    </source>
</evidence>
<keyword evidence="2" id="KW-0121">Carboxypeptidase</keyword>
<dbReference type="Proteomes" id="UP000231693">
    <property type="component" value="Unassembled WGS sequence"/>
</dbReference>
<name>A0A2M9CZY1_9CELL</name>
<keyword evidence="2" id="KW-0378">Hydrolase</keyword>
<feature type="domain" description="D-alanyl-D-alanine carboxypeptidase-like core" evidence="1">
    <location>
        <begin position="31"/>
        <end position="161"/>
    </location>
</feature>
<dbReference type="EMBL" id="PGFE01000001">
    <property type="protein sequence ID" value="PJJ77501.1"/>
    <property type="molecule type" value="Genomic_DNA"/>
</dbReference>
<accession>A0A2M9CZY1</accession>
<sequence length="283" mass="31672">MTTKTFAGIAYANGAVPAALLAPVPGQSSATLRLDAAAALGRLLDEHERRYGKRLVLRGWSRSLAEQKKFFLERYTRSWTARGDVRWYKGLRYVRTSGAAAAIPGTSNHGWGLAIDVADFGGVGDFTHPDRVRFAELAGRYGWTDAEGRSISEPWHWVYEPTLDTSNRPRRARTVRIPAVTKRAWQRQLGVADDGDLGTNSWAAVQRRINDLNVKGRFLRKGPLKVDGVYGDRTQQALISALNYAHRIGRVKYAQGYLDPDVDRFGYRRLGALRQTLHAGFWS</sequence>
<keyword evidence="3" id="KW-1185">Reference proteome</keyword>
<evidence type="ECO:0000313" key="3">
    <source>
        <dbReference type="Proteomes" id="UP000231693"/>
    </source>
</evidence>
<dbReference type="Gene3D" id="3.30.1380.10">
    <property type="match status" value="1"/>
</dbReference>
<dbReference type="CDD" id="cd14814">
    <property type="entry name" value="Peptidase_M15"/>
    <property type="match status" value="1"/>
</dbReference>
<dbReference type="SUPFAM" id="SSF55166">
    <property type="entry name" value="Hedgehog/DD-peptidase"/>
    <property type="match status" value="1"/>
</dbReference>
<dbReference type="AlphaFoldDB" id="A0A2M9CZY1"/>
<dbReference type="RefSeq" id="WP_100421875.1">
    <property type="nucleotide sequence ID" value="NZ_BOOX01000003.1"/>
</dbReference>